<organism evidence="1 2">
    <name type="scientific">Rarispira pelagica</name>
    <dbReference type="NCBI Taxonomy" id="3141764"/>
    <lineage>
        <taxon>Bacteria</taxon>
        <taxon>Pseudomonadati</taxon>
        <taxon>Spirochaetota</taxon>
        <taxon>Spirochaetia</taxon>
        <taxon>Winmispirales</taxon>
        <taxon>Winmispiraceae</taxon>
        <taxon>Rarispira</taxon>
    </lineage>
</organism>
<gene>
    <name evidence="1" type="ORF">WKV44_00635</name>
</gene>
<name>A0ABU9UA49_9SPIR</name>
<accession>A0ABU9UA49</accession>
<keyword evidence="2" id="KW-1185">Reference proteome</keyword>
<dbReference type="Pfam" id="PF14385">
    <property type="entry name" value="DUF4416"/>
    <property type="match status" value="1"/>
</dbReference>
<proteinExistence type="predicted"/>
<protein>
    <submittedName>
        <fullName evidence="1">DUF4416 family protein</fullName>
    </submittedName>
</protein>
<sequence length="177" mass="20726">MGVAEPFPKYKLFVAVIFNPIINFDEIIARCGELWGAIDYISEIMDFSFTDYYEEEMGRGLKRFFIAFKELVYPSLLADIKIASNNLENEFLRNGRRFVNLDPGLINLSRVILATTKDNAHRIPLRDGIYAEITLLYRKKDFLSLPWTYPDYREESYKKVLSDIRNLFKSQISQSEI</sequence>
<evidence type="ECO:0000313" key="2">
    <source>
        <dbReference type="Proteomes" id="UP001466331"/>
    </source>
</evidence>
<dbReference type="Proteomes" id="UP001466331">
    <property type="component" value="Unassembled WGS sequence"/>
</dbReference>
<dbReference type="RefSeq" id="WP_420068496.1">
    <property type="nucleotide sequence ID" value="NZ_JBCHKQ010000001.1"/>
</dbReference>
<comment type="caution">
    <text evidence="1">The sequence shown here is derived from an EMBL/GenBank/DDBJ whole genome shotgun (WGS) entry which is preliminary data.</text>
</comment>
<dbReference type="InterPro" id="IPR025529">
    <property type="entry name" value="DUF4416"/>
</dbReference>
<reference evidence="1 2" key="1">
    <citation type="submission" date="2024-03" db="EMBL/GenBank/DDBJ databases">
        <title>Ignisphaera cupida sp. nov., a hyperthermophilic hydrolytic archaeon from a hot spring of Kamchatka, and proposal of Ignisphaeraceae fam. nov.</title>
        <authorList>
            <person name="Podosokorskaya O.A."/>
            <person name="Elcheninov A.G."/>
            <person name="Maltseva A.I."/>
            <person name="Zayulina K.S."/>
            <person name="Novikov A."/>
            <person name="Merkel A.Y."/>
        </authorList>
    </citation>
    <scope>NUCLEOTIDE SEQUENCE [LARGE SCALE GENOMIC DNA]</scope>
    <source>
        <strain evidence="1 2">38H-sp</strain>
    </source>
</reference>
<dbReference type="EMBL" id="JBCHKQ010000001">
    <property type="protein sequence ID" value="MEM5947042.1"/>
    <property type="molecule type" value="Genomic_DNA"/>
</dbReference>
<evidence type="ECO:0000313" key="1">
    <source>
        <dbReference type="EMBL" id="MEM5947042.1"/>
    </source>
</evidence>